<dbReference type="EMBL" id="KV921325">
    <property type="protein sequence ID" value="ORE18641.1"/>
    <property type="molecule type" value="Genomic_DNA"/>
</dbReference>
<dbReference type="VEuPathDB" id="FungiDB:BCV72DRAFT_212119"/>
<dbReference type="InterPro" id="IPR027267">
    <property type="entry name" value="AH/BAR_dom_sf"/>
</dbReference>
<protein>
    <submittedName>
        <fullName evidence="1">Uncharacterized protein</fullName>
    </submittedName>
</protein>
<proteinExistence type="predicted"/>
<name>A0A1X0S3A1_RHIZD</name>
<evidence type="ECO:0000313" key="2">
    <source>
        <dbReference type="Proteomes" id="UP000242381"/>
    </source>
</evidence>
<dbReference type="Gene3D" id="1.20.1270.60">
    <property type="entry name" value="Arfaptin homology (AH) domain/BAR domain"/>
    <property type="match status" value="1"/>
</dbReference>
<sequence>MTTNALHMQISPGSNFADAFWDDNFKGVDIIFHRLKRSKETCEEIKRLYESRFTIQPNKKGAFFIYIESLELKLNKNMVKDF</sequence>
<gene>
    <name evidence="1" type="ORF">BCV71DRAFT_284835</name>
</gene>
<dbReference type="AlphaFoldDB" id="A0A1X0S3A1"/>
<reference evidence="1 2" key="1">
    <citation type="journal article" date="2016" name="Proc. Natl. Acad. Sci. U.S.A.">
        <title>Lipid metabolic changes in an early divergent fungus govern the establishment of a mutualistic symbiosis with endobacteria.</title>
        <authorList>
            <person name="Lastovetsky O.A."/>
            <person name="Gaspar M.L."/>
            <person name="Mondo S.J."/>
            <person name="LaButti K.M."/>
            <person name="Sandor L."/>
            <person name="Grigoriev I.V."/>
            <person name="Henry S.A."/>
            <person name="Pawlowska T.E."/>
        </authorList>
    </citation>
    <scope>NUCLEOTIDE SEQUENCE [LARGE SCALE GENOMIC DNA]</scope>
    <source>
        <strain evidence="1 2">ATCC 11559</strain>
    </source>
</reference>
<dbReference type="Proteomes" id="UP000242381">
    <property type="component" value="Unassembled WGS sequence"/>
</dbReference>
<organism evidence="1 2">
    <name type="scientific">Rhizopus microsporus</name>
    <dbReference type="NCBI Taxonomy" id="58291"/>
    <lineage>
        <taxon>Eukaryota</taxon>
        <taxon>Fungi</taxon>
        <taxon>Fungi incertae sedis</taxon>
        <taxon>Mucoromycota</taxon>
        <taxon>Mucoromycotina</taxon>
        <taxon>Mucoromycetes</taxon>
        <taxon>Mucorales</taxon>
        <taxon>Mucorineae</taxon>
        <taxon>Rhizopodaceae</taxon>
        <taxon>Rhizopus</taxon>
    </lineage>
</organism>
<evidence type="ECO:0000313" key="1">
    <source>
        <dbReference type="EMBL" id="ORE18641.1"/>
    </source>
</evidence>
<accession>A0A1X0S3A1</accession>